<keyword evidence="2" id="KW-1185">Reference proteome</keyword>
<gene>
    <name evidence="1" type="ORF">GXP67_22095</name>
</gene>
<protein>
    <submittedName>
        <fullName evidence="1">Uncharacterized protein</fullName>
    </submittedName>
</protein>
<proteinExistence type="predicted"/>
<organism evidence="1 2">
    <name type="scientific">Rhodocytophaga rosea</name>
    <dbReference type="NCBI Taxonomy" id="2704465"/>
    <lineage>
        <taxon>Bacteria</taxon>
        <taxon>Pseudomonadati</taxon>
        <taxon>Bacteroidota</taxon>
        <taxon>Cytophagia</taxon>
        <taxon>Cytophagales</taxon>
        <taxon>Rhodocytophagaceae</taxon>
        <taxon>Rhodocytophaga</taxon>
    </lineage>
</organism>
<dbReference type="Proteomes" id="UP000480178">
    <property type="component" value="Chromosome"/>
</dbReference>
<dbReference type="KEGG" id="rhoz:GXP67_22095"/>
<accession>A0A6C0GNE0</accession>
<dbReference type="RefSeq" id="WP_162445133.1">
    <property type="nucleotide sequence ID" value="NZ_CP048222.1"/>
</dbReference>
<dbReference type="EMBL" id="CP048222">
    <property type="protein sequence ID" value="QHT69140.1"/>
    <property type="molecule type" value="Genomic_DNA"/>
</dbReference>
<sequence>MENIKTLQEQIRQKRDAYNKAELAYYQALQEWSLSQQGIATGTTPMPTPEDIKQKQTASNQALTELQAAISQLDSEGAPQALLTQIPSDVPFLLLPVRLEARYLTVQHVVRKLTVADTVDMFALLGLGGDRFRIMGFDQDEEGVTTYMAPPFHTSDVSFLQPFETWKPKSGNFIKRKIDNRELRIRIYPDDVFLEGLERFLQPGEWEAGTQFWKNIGTGTDVKEAWFQLSTTVMPARAAWIIRNTLPTNFSPDKPLPNPPQFAAQRSLKDGSYTYPPITRLLPERFTVRLYKDGTFKEFTGNLIPEPLVLGLDPTHDPFDSNKDSGMTQKGTNIQTPEYLRWIHDFEEAEKLGLGIRIDLNANPEFSEGVDKILVVGAKLSVDDVEGARLINELLENHLFKEEGLGILPKGTPTNNFEGQKSAFNKREQDANLYFQSQWLPAPANSLETDESRLKKALGLKPDFRIPNGHCTDLSEAMLMNQMLWPATWGYYLLQFFTPDLDEASREQARHFFINHVSGRGTLPVLRVNRQPYGIIPVSSYAHWLYPTENLSEEDSFASQVWTLFLSKLNTQWQTFTQQVRTVNNVGGSGLDDQFFEMLNVSPSAAALQKQWLAGIQLQQVMQAAQPNPELPTELNSDPDFSPALFSRQLASLGLNTAFFSSIVGAYSTTSQKVRRILLDKFPITENQLLERIAGKSWNYLEFLSQGNMTDIWNHNLTNIPAGDGPELSNATLSVFAVLARQAVLRAYLEDGIHLAETNPGLWLLKVKDFEAQHLHTGKLAINPLALAADNKLHQGYQPIIERYGLTTPFELEVDRRLYFATPTPTTGTTPLSDWLNANRQQAQVPVLSDVTKAAEYFSQVPVKRIEHLFTEHLDLCSHRLDAWIEGIVYQRLLKQRKAKPQGLYLGAFGYLLGLKPNLNPSIVLVEEAPEYIPAVPENMEAAAIPLIHSEAARQSGIDPAGNSWEKAFFYIGETFSPNIRLNTVTGHVEPNTSTNQVQSDGFIHAPSTAHATAAAILRSGYLNHQADNQTALVAIQLNSPRIRQALQLLEGMQQGASVGELLGYYFERLLHERQLDRFLYDLRKAFPIQRTESNGQSPSPLTTIDGLRLLNSRRANPTGWLSGIPGITPTDTNTTKKINEIAQTIEDYLDALSDLLLTESVYQMANGNKDRAAAALRILNSGGQVILPDVVRTPLKGNAITHRVGVVFKQNLPTANVPGWTATGSPRSLLAPDLNHWLSLQLPAPASITVSIKLLDGRQEKIKLSEVAIEPIDLLYALPGTFTEADQSPLAFYVQSVAINKFGSEILLNTPGFSIDFKDRSGFTGSEVSIFEISSLVAGLRRIISESRPISANDFLLPDKRAAASDKTDVSRLKTALIKHISTDSSLPNLIQQLRKQASLLQTALEQAQAETALQPIIKELLQALLKAWQYGIETSTSEGMMLVNQETAKYLLIKAKTIANELESRLQKAQSILTTIPATGNGETAFKTIQETANILFGKTISLYPDITLENLAEVNTCYTNRQLIENADVPVIDEWIREAALVRKPLRSYRQSKLLSEVLDSTETSASPAVMQFPFFPGNKQPWIGGLLPPDTKPEERASLSLLLELPSTFQANTVFSGFIIDEWPEWIPEKNIDTGVAFQYNQPNTEPPQTMLLAVTPVESENWNWEFLLGAVNDALEMAKKRLVTPEHIRTSHAGLSQVLPAIVMPFMPENQQTPVVEPV</sequence>
<name>A0A6C0GNE0_9BACT</name>
<evidence type="ECO:0000313" key="1">
    <source>
        <dbReference type="EMBL" id="QHT69140.1"/>
    </source>
</evidence>
<evidence type="ECO:0000313" key="2">
    <source>
        <dbReference type="Proteomes" id="UP000480178"/>
    </source>
</evidence>
<reference evidence="1 2" key="1">
    <citation type="submission" date="2020-01" db="EMBL/GenBank/DDBJ databases">
        <authorList>
            <person name="Kim M.K."/>
        </authorList>
    </citation>
    <scope>NUCLEOTIDE SEQUENCE [LARGE SCALE GENOMIC DNA]</scope>
    <source>
        <strain evidence="1 2">172606-1</strain>
    </source>
</reference>